<comment type="caution">
    <text evidence="1">The sequence shown here is derived from an EMBL/GenBank/DDBJ whole genome shotgun (WGS) entry which is preliminary data.</text>
</comment>
<dbReference type="AlphaFoldDB" id="A0A0F9KX75"/>
<dbReference type="EMBL" id="LAZR01012466">
    <property type="protein sequence ID" value="KKM26683.1"/>
    <property type="molecule type" value="Genomic_DNA"/>
</dbReference>
<protein>
    <submittedName>
        <fullName evidence="1">Uncharacterized protein</fullName>
    </submittedName>
</protein>
<reference evidence="1" key="1">
    <citation type="journal article" date="2015" name="Nature">
        <title>Complex archaea that bridge the gap between prokaryotes and eukaryotes.</title>
        <authorList>
            <person name="Spang A."/>
            <person name="Saw J.H."/>
            <person name="Jorgensen S.L."/>
            <person name="Zaremba-Niedzwiedzka K."/>
            <person name="Martijn J."/>
            <person name="Lind A.E."/>
            <person name="van Eijk R."/>
            <person name="Schleper C."/>
            <person name="Guy L."/>
            <person name="Ettema T.J."/>
        </authorList>
    </citation>
    <scope>NUCLEOTIDE SEQUENCE</scope>
</reference>
<proteinExistence type="predicted"/>
<gene>
    <name evidence="1" type="ORF">LCGC14_1582170</name>
</gene>
<sequence length="38" mass="4669">MASALQHYRYMWWLRNRGLYETKHIITTSRIAQENDKS</sequence>
<evidence type="ECO:0000313" key="1">
    <source>
        <dbReference type="EMBL" id="KKM26683.1"/>
    </source>
</evidence>
<name>A0A0F9KX75_9ZZZZ</name>
<organism evidence="1">
    <name type="scientific">marine sediment metagenome</name>
    <dbReference type="NCBI Taxonomy" id="412755"/>
    <lineage>
        <taxon>unclassified sequences</taxon>
        <taxon>metagenomes</taxon>
        <taxon>ecological metagenomes</taxon>
    </lineage>
</organism>
<accession>A0A0F9KX75</accession>